<dbReference type="PANTHER" id="PTHR43060">
    <property type="entry name" value="3-HYDROXYISOBUTYRATE DEHYDROGENASE-LIKE 1, MITOCHONDRIAL-RELATED"/>
    <property type="match status" value="1"/>
</dbReference>
<protein>
    <submittedName>
        <fullName evidence="6">3-hydroxyisobutyrate dehydrogenase</fullName>
        <ecNumber evidence="6">1.1.1.31</ecNumber>
    </submittedName>
</protein>
<dbReference type="EC" id="1.1.1.31" evidence="6"/>
<dbReference type="EMBL" id="FWFR01000003">
    <property type="protein sequence ID" value="SLN72034.1"/>
    <property type="molecule type" value="Genomic_DNA"/>
</dbReference>
<feature type="domain" description="6-phosphogluconate dehydrogenase NADP-binding" evidence="4">
    <location>
        <begin position="2"/>
        <end position="161"/>
    </location>
</feature>
<dbReference type="Proteomes" id="UP000193200">
    <property type="component" value="Unassembled WGS sequence"/>
</dbReference>
<evidence type="ECO:0000256" key="2">
    <source>
        <dbReference type="ARBA" id="ARBA00023027"/>
    </source>
</evidence>
<evidence type="ECO:0000313" key="7">
    <source>
        <dbReference type="Proteomes" id="UP000193200"/>
    </source>
</evidence>
<evidence type="ECO:0000256" key="1">
    <source>
        <dbReference type="ARBA" id="ARBA00023002"/>
    </source>
</evidence>
<sequence>MKIGFVGVGLMGLPMAHRLIDAGHELHVFSTNAGALAELAAKGALPAESLIDVARRVEVFCACRVTPEQSREVFIGAEGVIALENPPPLCIDFATIEPLVSREIGARLADAGIAYLDAPISGGPTAAREGTLSVIVGGEAGAVECARPIFDAFGKRTFHMGGPGTGVTAKLCNNMISITTHALVAEAMVLGVKAGIDAEALYDVMRNSSASSQTLNRVVPNHFLPRDFKAAATLEMIMKDLQGAISLARAEGVRLLLPNVAMQCFVDAAGRGHLHDDIASVILPMEEIAGVTVGSA</sequence>
<dbReference type="AlphaFoldDB" id="A0A1Y5TUF0"/>
<dbReference type="InParanoid" id="A0A1Y5TUF0"/>
<dbReference type="GO" id="GO:0050661">
    <property type="term" value="F:NADP binding"/>
    <property type="evidence" value="ECO:0007669"/>
    <property type="project" value="InterPro"/>
</dbReference>
<evidence type="ECO:0000313" key="6">
    <source>
        <dbReference type="EMBL" id="SLN72034.1"/>
    </source>
</evidence>
<dbReference type="InterPro" id="IPR015815">
    <property type="entry name" value="HIBADH-related"/>
</dbReference>
<feature type="active site" evidence="3">
    <location>
        <position position="170"/>
    </location>
</feature>
<dbReference type="SUPFAM" id="SSF48179">
    <property type="entry name" value="6-phosphogluconate dehydrogenase C-terminal domain-like"/>
    <property type="match status" value="1"/>
</dbReference>
<gene>
    <name evidence="6" type="primary">mmsB_2</name>
    <name evidence="6" type="ORF">OCH7691_03419</name>
</gene>
<dbReference type="RefSeq" id="WP_176245130.1">
    <property type="nucleotide sequence ID" value="NZ_FWFR01000003.1"/>
</dbReference>
<dbReference type="InterPro" id="IPR006115">
    <property type="entry name" value="6PGDH_NADP-bd"/>
</dbReference>
<dbReference type="PANTHER" id="PTHR43060:SF15">
    <property type="entry name" value="3-HYDROXYISOBUTYRATE DEHYDROGENASE-LIKE 1, MITOCHONDRIAL-RELATED"/>
    <property type="match status" value="1"/>
</dbReference>
<dbReference type="InterPro" id="IPR029154">
    <property type="entry name" value="HIBADH-like_NADP-bd"/>
</dbReference>
<proteinExistence type="predicted"/>
<keyword evidence="1 6" id="KW-0560">Oxidoreductase</keyword>
<evidence type="ECO:0000259" key="4">
    <source>
        <dbReference type="Pfam" id="PF03446"/>
    </source>
</evidence>
<dbReference type="GO" id="GO:0051287">
    <property type="term" value="F:NAD binding"/>
    <property type="evidence" value="ECO:0007669"/>
    <property type="project" value="InterPro"/>
</dbReference>
<evidence type="ECO:0000259" key="5">
    <source>
        <dbReference type="Pfam" id="PF14833"/>
    </source>
</evidence>
<organism evidence="6 7">
    <name type="scientific">Oceanibacterium hippocampi</name>
    <dbReference type="NCBI Taxonomy" id="745714"/>
    <lineage>
        <taxon>Bacteria</taxon>
        <taxon>Pseudomonadati</taxon>
        <taxon>Pseudomonadota</taxon>
        <taxon>Alphaproteobacteria</taxon>
        <taxon>Sneathiellales</taxon>
        <taxon>Sneathiellaceae</taxon>
        <taxon>Oceanibacterium</taxon>
    </lineage>
</organism>
<keyword evidence="2" id="KW-0520">NAD</keyword>
<keyword evidence="7" id="KW-1185">Reference proteome</keyword>
<dbReference type="InterPro" id="IPR013328">
    <property type="entry name" value="6PGD_dom2"/>
</dbReference>
<reference evidence="6 7" key="1">
    <citation type="submission" date="2017-03" db="EMBL/GenBank/DDBJ databases">
        <authorList>
            <person name="Afonso C.L."/>
            <person name="Miller P.J."/>
            <person name="Scott M.A."/>
            <person name="Spackman E."/>
            <person name="Goraichik I."/>
            <person name="Dimitrov K.M."/>
            <person name="Suarez D.L."/>
            <person name="Swayne D.E."/>
        </authorList>
    </citation>
    <scope>NUCLEOTIDE SEQUENCE [LARGE SCALE GENOMIC DNA]</scope>
    <source>
        <strain evidence="6 7">CECT 7691</strain>
    </source>
</reference>
<dbReference type="PIRSF" id="PIRSF000103">
    <property type="entry name" value="HIBADH"/>
    <property type="match status" value="1"/>
</dbReference>
<accession>A0A1Y5TUF0</accession>
<dbReference type="InterPro" id="IPR036291">
    <property type="entry name" value="NAD(P)-bd_dom_sf"/>
</dbReference>
<dbReference type="SUPFAM" id="SSF51735">
    <property type="entry name" value="NAD(P)-binding Rossmann-fold domains"/>
    <property type="match status" value="1"/>
</dbReference>
<dbReference type="InterPro" id="IPR008927">
    <property type="entry name" value="6-PGluconate_DH-like_C_sf"/>
</dbReference>
<dbReference type="Gene3D" id="3.40.50.720">
    <property type="entry name" value="NAD(P)-binding Rossmann-like Domain"/>
    <property type="match status" value="1"/>
</dbReference>
<dbReference type="GO" id="GO:0008442">
    <property type="term" value="F:3-hydroxyisobutyrate dehydrogenase activity"/>
    <property type="evidence" value="ECO:0007669"/>
    <property type="project" value="UniProtKB-EC"/>
</dbReference>
<feature type="domain" description="3-hydroxyisobutyrate dehydrogenase-like NAD-binding" evidence="5">
    <location>
        <begin position="164"/>
        <end position="282"/>
    </location>
</feature>
<evidence type="ECO:0000256" key="3">
    <source>
        <dbReference type="PIRSR" id="PIRSR000103-1"/>
    </source>
</evidence>
<dbReference type="Gene3D" id="1.10.1040.10">
    <property type="entry name" value="N-(1-d-carboxylethyl)-l-norvaline Dehydrogenase, domain 2"/>
    <property type="match status" value="1"/>
</dbReference>
<dbReference type="Pfam" id="PF03446">
    <property type="entry name" value="NAD_binding_2"/>
    <property type="match status" value="1"/>
</dbReference>
<dbReference type="Pfam" id="PF14833">
    <property type="entry name" value="NAD_binding_11"/>
    <property type="match status" value="1"/>
</dbReference>
<name>A0A1Y5TUF0_9PROT</name>